<dbReference type="EMBL" id="RIAR02000001">
    <property type="protein sequence ID" value="NSL86873.1"/>
    <property type="molecule type" value="Genomic_DNA"/>
</dbReference>
<dbReference type="InterPro" id="IPR037883">
    <property type="entry name" value="Knr4/Smi1-like_sf"/>
</dbReference>
<dbReference type="Proteomes" id="UP000281028">
    <property type="component" value="Unassembled WGS sequence"/>
</dbReference>
<gene>
    <name evidence="2" type="ORF">ECE50_008530</name>
</gene>
<dbReference type="AlphaFoldDB" id="A0A9Q5GVN0"/>
<keyword evidence="3" id="KW-1185">Reference proteome</keyword>
<name>A0A9Q5GVN0_9BACT</name>
<dbReference type="InterPro" id="IPR018958">
    <property type="entry name" value="Knr4/Smi1-like_dom"/>
</dbReference>
<sequence>MRNYDTQIARIKEKLVQAKAADTDCKVFGATSHHYVIDSPLTPEEIQEFEQKHQISLPADYKSFLLHIGNGGESFNRSAAGPYYGIYPLGDGVGELGGDEDAMRDGIKIYPEMSSEEWEQLTTTVMQDDISDEDYYREMSVIYAGILPIGTQGCGIVHALALNGPHAGRVININPELYLPQFCYENNFLDWYERWLDEIISGDLVSDDATWFGYSMGGSIDSLLAQYHADSDPVVKKACLRGILVKKTIPPPYFPELETAFRQAETAHRLVLLQLLTKCSYTQARPFLLSMSDSHLLEVVQNVWWYAKDNSADWLETISRQLPQVHDAETFRFCTYLLSATTTDYGPLLLPMTQHPEAEIRSTSFYTLGKLPNKADYLDAFIAGLKDSSNDVIRNTLQALAGITDKRLLPAYHELAARFPEEQDYVLSNLRQRLKEM</sequence>
<evidence type="ECO:0000313" key="3">
    <source>
        <dbReference type="Proteomes" id="UP000281028"/>
    </source>
</evidence>
<dbReference type="InterPro" id="IPR016024">
    <property type="entry name" value="ARM-type_fold"/>
</dbReference>
<dbReference type="SUPFAM" id="SSF48371">
    <property type="entry name" value="ARM repeat"/>
    <property type="match status" value="1"/>
</dbReference>
<proteinExistence type="predicted"/>
<dbReference type="Gene3D" id="3.40.1580.10">
    <property type="entry name" value="SMI1/KNR4-like"/>
    <property type="match status" value="1"/>
</dbReference>
<protein>
    <submittedName>
        <fullName evidence="2">SMI1/KNR4 family protein</fullName>
    </submittedName>
</protein>
<dbReference type="SMART" id="SM00860">
    <property type="entry name" value="SMI1_KNR4"/>
    <property type="match status" value="1"/>
</dbReference>
<reference evidence="2" key="1">
    <citation type="submission" date="2020-05" db="EMBL/GenBank/DDBJ databases">
        <title>Chitinophaga laudate sp. nov., isolated from a tropical peat swamp.</title>
        <authorList>
            <person name="Goh C.B.S."/>
            <person name="Lee M.S."/>
            <person name="Parimannan S."/>
            <person name="Pasbakhsh P."/>
            <person name="Yule C.M."/>
            <person name="Rajandas H."/>
            <person name="Loke S."/>
            <person name="Croft L."/>
            <person name="Tan J.B.L."/>
        </authorList>
    </citation>
    <scope>NUCLEOTIDE SEQUENCE</scope>
    <source>
        <strain evidence="2">Mgbs1</strain>
    </source>
</reference>
<dbReference type="InterPro" id="IPR011989">
    <property type="entry name" value="ARM-like"/>
</dbReference>
<evidence type="ECO:0000313" key="2">
    <source>
        <dbReference type="EMBL" id="NSL86873.1"/>
    </source>
</evidence>
<dbReference type="Gene3D" id="1.25.10.10">
    <property type="entry name" value="Leucine-rich Repeat Variant"/>
    <property type="match status" value="1"/>
</dbReference>
<evidence type="ECO:0000259" key="1">
    <source>
        <dbReference type="SMART" id="SM00860"/>
    </source>
</evidence>
<comment type="caution">
    <text evidence="2">The sequence shown here is derived from an EMBL/GenBank/DDBJ whole genome shotgun (WGS) entry which is preliminary data.</text>
</comment>
<dbReference type="Pfam" id="PF09346">
    <property type="entry name" value="SMI1_KNR4"/>
    <property type="match status" value="1"/>
</dbReference>
<accession>A0A9Q5GVN0</accession>
<organism evidence="2 3">
    <name type="scientific">Chitinophaga solisilvae</name>
    <dbReference type="NCBI Taxonomy" id="1233460"/>
    <lineage>
        <taxon>Bacteria</taxon>
        <taxon>Pseudomonadati</taxon>
        <taxon>Bacteroidota</taxon>
        <taxon>Chitinophagia</taxon>
        <taxon>Chitinophagales</taxon>
        <taxon>Chitinophagaceae</taxon>
        <taxon>Chitinophaga</taxon>
    </lineage>
</organism>
<dbReference type="SUPFAM" id="SSF160631">
    <property type="entry name" value="SMI1/KNR4-like"/>
    <property type="match status" value="1"/>
</dbReference>
<feature type="domain" description="Knr4/Smi1-like" evidence="1">
    <location>
        <begin position="40"/>
        <end position="194"/>
    </location>
</feature>